<dbReference type="EMBL" id="MU006726">
    <property type="protein sequence ID" value="KAF2625292.1"/>
    <property type="molecule type" value="Genomic_DNA"/>
</dbReference>
<organism evidence="1 2">
    <name type="scientific">Macroventuria anomochaeta</name>
    <dbReference type="NCBI Taxonomy" id="301207"/>
    <lineage>
        <taxon>Eukaryota</taxon>
        <taxon>Fungi</taxon>
        <taxon>Dikarya</taxon>
        <taxon>Ascomycota</taxon>
        <taxon>Pezizomycotina</taxon>
        <taxon>Dothideomycetes</taxon>
        <taxon>Pleosporomycetidae</taxon>
        <taxon>Pleosporales</taxon>
        <taxon>Pleosporineae</taxon>
        <taxon>Didymellaceae</taxon>
        <taxon>Macroventuria</taxon>
    </lineage>
</organism>
<name>A0ACB6RU94_9PLEO</name>
<sequence>MFSPEASLQSARSSLRGTRRRQRDSNGHDQPRRKRSKIAEDGASQITAGSGLKGTNGSANMNGHTGHDSAENSLVLVDMPVREKKAPPKRTLKEDSAQYLTKNANYSVRKLPSFPSALTRTPYTASVVSSAGLALAFTTDRALVWDYSSATGPTKVVTLPLPFGLRPSDPLPLGAIVRNGPTNDYGVVAVAPSSGRITFWENIDNAEARSLYPQRHQGVDGAVKLYSGEFVTDLVDIEHAGFILIFSSGRLAQLTLRDSQGRPSVSTTVLNGPNGSGSSLFSLRGLLGGAIRKTIASVKARPSDTKGQMEVITTTRNGVFQLWDLSWSGQQIFKHEIDVHDEMLSAVQAGTSPELRTQTDVQVLDFAIMEQPRTPGSVSLVVLVALFGRHTLDYSLLEVDLTASGGTISRTIPIKSFHQEHLPTEPTGTLLVPQPGHTAFVQFPGAVVIASLAQPEESPEAQLLADSGRSTLPFQDAVYFREELNVVVSGLSAAASTRKERKATALIFVQGSGILQFSAHPPVTDDADTERLKVTARSKLEQATFFSSKPGNVLDFSVRSRFSFSEEETAQAALDVSLGIISSSYDYLDKVTSSMDEQFKTRASALRTLISNLRSDYPTLPFLTKWRLLWHAEKLAAAHKLWNWYEAKLQDQQAHPDAYPEKVLMSDIIKAMHERYKTPINPDLGETDPVRQYFLRDIESIGVLIPWGWNFLRTFYMKEGGKEQPSIMQRLSEGSDVMLVALETGFKFRQANIELYGLDSDSLDDGILKPGQGYDELPQFWTSSHNIVSSVRSLVDVGRNLAVENYEEGLQETLSQKIAKDNPRMVRIGCQTHIERFQWCLEQADEKSRDGGRVLQDEWNNKVRPEHICGLMELGLANEGMNLAEQYKDMPTLVDLVWDESNWLEKEKAVTRSKMEIAESTVKLKKIKERISRYFETYGDDWAEAFYLKHIKEGKAAQMFEPEHLNQPALSKFLRADPSRARLRWINEVSGEKDYEAAAEALFETASKQETNVWCNKVELSMCKLAMLCQKEEKPDQAQSSNGHSHELSKAEKIREKNYKIVLDQWEYATVQELLYEHLLSTFHKALDDEFAVNLLMEEYGKGTIEARPAHMSLLREGFENLIHHKVIDPALMIDILTLMNDRGEKEPTSVIQSNEFTFALRVLAANWHSIHRTTRDGLLKLIWKRLCNKDNWAEINNTKDISDATLEEFLISTNVGWTFRGLMRLIDIDEHNRVVWPKQLAALIGAGGTHGELCVRFPLEDLREPIIKDNLLDDEILQENLEKNRLDQWFKAACRAGKNAYMAEKRGSRQGSPAHAESGEEEVVPEAEASAAEVDAVNGVDQDQDVEMQES</sequence>
<accession>A0ACB6RU94</accession>
<comment type="caution">
    <text evidence="1">The sequence shown here is derived from an EMBL/GenBank/DDBJ whole genome shotgun (WGS) entry which is preliminary data.</text>
</comment>
<reference evidence="1" key="1">
    <citation type="journal article" date="2020" name="Stud. Mycol.">
        <title>101 Dothideomycetes genomes: a test case for predicting lifestyles and emergence of pathogens.</title>
        <authorList>
            <person name="Haridas S."/>
            <person name="Albert R."/>
            <person name="Binder M."/>
            <person name="Bloem J."/>
            <person name="Labutti K."/>
            <person name="Salamov A."/>
            <person name="Andreopoulos B."/>
            <person name="Baker S."/>
            <person name="Barry K."/>
            <person name="Bills G."/>
            <person name="Bluhm B."/>
            <person name="Cannon C."/>
            <person name="Castanera R."/>
            <person name="Culley D."/>
            <person name="Daum C."/>
            <person name="Ezra D."/>
            <person name="Gonzalez J."/>
            <person name="Henrissat B."/>
            <person name="Kuo A."/>
            <person name="Liang C."/>
            <person name="Lipzen A."/>
            <person name="Lutzoni F."/>
            <person name="Magnuson J."/>
            <person name="Mondo S."/>
            <person name="Nolan M."/>
            <person name="Ohm R."/>
            <person name="Pangilinan J."/>
            <person name="Park H.-J."/>
            <person name="Ramirez L."/>
            <person name="Alfaro M."/>
            <person name="Sun H."/>
            <person name="Tritt A."/>
            <person name="Yoshinaga Y."/>
            <person name="Zwiers L.-H."/>
            <person name="Turgeon B."/>
            <person name="Goodwin S."/>
            <person name="Spatafora J."/>
            <person name="Crous P."/>
            <person name="Grigoriev I."/>
        </authorList>
    </citation>
    <scope>NUCLEOTIDE SEQUENCE</scope>
    <source>
        <strain evidence="1">CBS 525.71</strain>
    </source>
</reference>
<keyword evidence="2" id="KW-1185">Reference proteome</keyword>
<evidence type="ECO:0000313" key="2">
    <source>
        <dbReference type="Proteomes" id="UP000799754"/>
    </source>
</evidence>
<dbReference type="Proteomes" id="UP000799754">
    <property type="component" value="Unassembled WGS sequence"/>
</dbReference>
<evidence type="ECO:0000313" key="1">
    <source>
        <dbReference type="EMBL" id="KAF2625292.1"/>
    </source>
</evidence>
<gene>
    <name evidence="1" type="ORF">BU25DRAFT_492940</name>
</gene>
<proteinExistence type="predicted"/>
<protein>
    <submittedName>
        <fullName evidence="1">Uncharacterized protein</fullName>
    </submittedName>
</protein>